<proteinExistence type="predicted"/>
<dbReference type="Proteomes" id="UP001391051">
    <property type="component" value="Unassembled WGS sequence"/>
</dbReference>
<feature type="compositionally biased region" description="Basic and acidic residues" evidence="1">
    <location>
        <begin position="117"/>
        <end position="126"/>
    </location>
</feature>
<feature type="compositionally biased region" description="Polar residues" evidence="1">
    <location>
        <begin position="1"/>
        <end position="24"/>
    </location>
</feature>
<name>A0ABR1PYL9_9PEZI</name>
<feature type="region of interest" description="Disordered" evidence="1">
    <location>
        <begin position="1"/>
        <end position="49"/>
    </location>
</feature>
<feature type="compositionally biased region" description="Basic and acidic residues" evidence="1">
    <location>
        <begin position="139"/>
        <end position="159"/>
    </location>
</feature>
<feature type="region of interest" description="Disordered" evidence="1">
    <location>
        <begin position="71"/>
        <end position="159"/>
    </location>
</feature>
<evidence type="ECO:0000256" key="1">
    <source>
        <dbReference type="SAM" id="MobiDB-lite"/>
    </source>
</evidence>
<dbReference type="RefSeq" id="XP_066694870.1">
    <property type="nucleotide sequence ID" value="XM_066848174.1"/>
</dbReference>
<organism evidence="2 3">
    <name type="scientific">Apiospora aurea</name>
    <dbReference type="NCBI Taxonomy" id="335848"/>
    <lineage>
        <taxon>Eukaryota</taxon>
        <taxon>Fungi</taxon>
        <taxon>Dikarya</taxon>
        <taxon>Ascomycota</taxon>
        <taxon>Pezizomycotina</taxon>
        <taxon>Sordariomycetes</taxon>
        <taxon>Xylariomycetidae</taxon>
        <taxon>Amphisphaeriales</taxon>
        <taxon>Apiosporaceae</taxon>
        <taxon>Apiospora</taxon>
    </lineage>
</organism>
<dbReference type="GeneID" id="92081236"/>
<dbReference type="EMBL" id="JAQQWE010000008">
    <property type="protein sequence ID" value="KAK7942839.1"/>
    <property type="molecule type" value="Genomic_DNA"/>
</dbReference>
<protein>
    <submittedName>
        <fullName evidence="2">Uncharacterized protein</fullName>
    </submittedName>
</protein>
<accession>A0ABR1PYL9</accession>
<comment type="caution">
    <text evidence="2">The sequence shown here is derived from an EMBL/GenBank/DDBJ whole genome shotgun (WGS) entry which is preliminary data.</text>
</comment>
<keyword evidence="3" id="KW-1185">Reference proteome</keyword>
<feature type="compositionally biased region" description="Basic and acidic residues" evidence="1">
    <location>
        <begin position="83"/>
        <end position="107"/>
    </location>
</feature>
<sequence length="159" mass="17559">MSSKILQSTTRSATRTLGRRSQLQRLDACRTSRTYSSQHKPPPSQGGNNRAIGIALIGLTLPALYLYTSRSASGTHPTAAAQRDIEAGYKRPDLDPAGKVRATKEETAANGGQSKHMHPEDRDPETFKPPFGLQHPRKRVDGPPEERNHQALNDRNRNI</sequence>
<gene>
    <name evidence="2" type="ORF">PG986_011952</name>
</gene>
<evidence type="ECO:0000313" key="3">
    <source>
        <dbReference type="Proteomes" id="UP001391051"/>
    </source>
</evidence>
<evidence type="ECO:0000313" key="2">
    <source>
        <dbReference type="EMBL" id="KAK7942839.1"/>
    </source>
</evidence>
<reference evidence="2 3" key="1">
    <citation type="submission" date="2023-01" db="EMBL/GenBank/DDBJ databases">
        <title>Analysis of 21 Apiospora genomes using comparative genomics revels a genus with tremendous synthesis potential of carbohydrate active enzymes and secondary metabolites.</title>
        <authorList>
            <person name="Sorensen T."/>
        </authorList>
    </citation>
    <scope>NUCLEOTIDE SEQUENCE [LARGE SCALE GENOMIC DNA]</scope>
    <source>
        <strain evidence="2 3">CBS 24483</strain>
    </source>
</reference>